<dbReference type="InterPro" id="IPR029058">
    <property type="entry name" value="AB_hydrolase_fold"/>
</dbReference>
<comment type="caution">
    <text evidence="5">The sequence shown here is derived from an EMBL/GenBank/DDBJ whole genome shotgun (WGS) entry which is preliminary data.</text>
</comment>
<sequence length="331" mass="36267">MRNIIYTLSLSLFFTACSSSEKNQTPEQENTAPVVTTEATYDVLVTKDIVYAEGLSHESINSTSSTVKQLTLDAYVPNNTSNNRPAVLLIHGGGFKSGSKESGAMVYLANYLAERGWVAFSINYRLQDDLGTVPQEWVNYIESTNNVVDKDQAYALYPASRDAKAALRWVFANAGTYNINPDYVSVGGGSAGAVSAIMLGVTEAEDYYSEITPNTDPTLATTNSSESVKVRAILDFWGSGVTARLINDLYGKQRFGTNDAPILIIHGTEDATVDFAEAEQLRDYYINSGVAYEFYPLQGEGHSAWNATINGKRLEEVCFDFLVAQQNLNKQ</sequence>
<dbReference type="PROSITE" id="PS01173">
    <property type="entry name" value="LIPASE_GDXG_HIS"/>
    <property type="match status" value="1"/>
</dbReference>
<feature type="domain" description="BD-FAE-like" evidence="4">
    <location>
        <begin position="72"/>
        <end position="129"/>
    </location>
</feature>
<feature type="domain" description="Phospholipase/carboxylesterase/thioesterase" evidence="3">
    <location>
        <begin position="254"/>
        <end position="308"/>
    </location>
</feature>
<dbReference type="InterPro" id="IPR003140">
    <property type="entry name" value="PLipase/COase/thioEstase"/>
</dbReference>
<evidence type="ECO:0000259" key="4">
    <source>
        <dbReference type="Pfam" id="PF20434"/>
    </source>
</evidence>
<dbReference type="EMBL" id="SLXM01000001">
    <property type="protein sequence ID" value="TCP27880.1"/>
    <property type="molecule type" value="Genomic_DNA"/>
</dbReference>
<gene>
    <name evidence="5" type="ORF">EV195_10139</name>
</gene>
<dbReference type="AlphaFoldDB" id="A0A4R2NZX1"/>
<dbReference type="Pfam" id="PF02230">
    <property type="entry name" value="Abhydrolase_2"/>
    <property type="match status" value="1"/>
</dbReference>
<dbReference type="InterPro" id="IPR050300">
    <property type="entry name" value="GDXG_lipolytic_enzyme"/>
</dbReference>
<reference evidence="5 6" key="1">
    <citation type="submission" date="2019-03" db="EMBL/GenBank/DDBJ databases">
        <title>Genomic Encyclopedia of Type Strains, Phase IV (KMG-IV): sequencing the most valuable type-strain genomes for metagenomic binning, comparative biology and taxonomic classification.</title>
        <authorList>
            <person name="Goeker M."/>
        </authorList>
    </citation>
    <scope>NUCLEOTIDE SEQUENCE [LARGE SCALE GENOMIC DNA]</scope>
    <source>
        <strain evidence="5 6">DSM 14836</strain>
    </source>
</reference>
<dbReference type="PANTHER" id="PTHR48081">
    <property type="entry name" value="AB HYDROLASE SUPERFAMILY PROTEIN C4A8.06C"/>
    <property type="match status" value="1"/>
</dbReference>
<dbReference type="InterPro" id="IPR002168">
    <property type="entry name" value="Lipase_GDXG_HIS_AS"/>
</dbReference>
<evidence type="ECO:0000256" key="2">
    <source>
        <dbReference type="ARBA" id="ARBA00022801"/>
    </source>
</evidence>
<keyword evidence="2" id="KW-0378">Hydrolase</keyword>
<dbReference type="Proteomes" id="UP000294564">
    <property type="component" value="Unassembled WGS sequence"/>
</dbReference>
<feature type="domain" description="BD-FAE-like" evidence="4">
    <location>
        <begin position="156"/>
        <end position="238"/>
    </location>
</feature>
<evidence type="ECO:0000313" key="5">
    <source>
        <dbReference type="EMBL" id="TCP27880.1"/>
    </source>
</evidence>
<dbReference type="RefSeq" id="WP_132791200.1">
    <property type="nucleotide sequence ID" value="NZ_SLXM01000001.1"/>
</dbReference>
<keyword evidence="6" id="KW-1185">Reference proteome</keyword>
<comment type="similarity">
    <text evidence="1">Belongs to the 'GDXG' lipolytic enzyme family.</text>
</comment>
<evidence type="ECO:0000259" key="3">
    <source>
        <dbReference type="Pfam" id="PF02230"/>
    </source>
</evidence>
<dbReference type="OrthoDB" id="9803990at2"/>
<dbReference type="Gene3D" id="3.40.50.1820">
    <property type="entry name" value="alpha/beta hydrolase"/>
    <property type="match status" value="1"/>
</dbReference>
<dbReference type="SUPFAM" id="SSF53474">
    <property type="entry name" value="alpha/beta-Hydrolases"/>
    <property type="match status" value="1"/>
</dbReference>
<dbReference type="InterPro" id="IPR049492">
    <property type="entry name" value="BD-FAE-like_dom"/>
</dbReference>
<accession>A0A4R2NZX1</accession>
<protein>
    <submittedName>
        <fullName evidence="5">Acetyl esterase/lipase</fullName>
    </submittedName>
</protein>
<evidence type="ECO:0000256" key="1">
    <source>
        <dbReference type="ARBA" id="ARBA00010515"/>
    </source>
</evidence>
<proteinExistence type="inferred from homology"/>
<dbReference type="GO" id="GO:0016787">
    <property type="term" value="F:hydrolase activity"/>
    <property type="evidence" value="ECO:0007669"/>
    <property type="project" value="UniProtKB-KW"/>
</dbReference>
<dbReference type="Pfam" id="PF20434">
    <property type="entry name" value="BD-FAE"/>
    <property type="match status" value="2"/>
</dbReference>
<dbReference type="PROSITE" id="PS51257">
    <property type="entry name" value="PROKAR_LIPOPROTEIN"/>
    <property type="match status" value="1"/>
</dbReference>
<organism evidence="5 6">
    <name type="scientific">Tenacibaculum skagerrakense</name>
    <dbReference type="NCBI Taxonomy" id="186571"/>
    <lineage>
        <taxon>Bacteria</taxon>
        <taxon>Pseudomonadati</taxon>
        <taxon>Bacteroidota</taxon>
        <taxon>Flavobacteriia</taxon>
        <taxon>Flavobacteriales</taxon>
        <taxon>Flavobacteriaceae</taxon>
        <taxon>Tenacibaculum</taxon>
    </lineage>
</organism>
<evidence type="ECO:0000313" key="6">
    <source>
        <dbReference type="Proteomes" id="UP000294564"/>
    </source>
</evidence>
<name>A0A4R2NZX1_9FLAO</name>